<organism evidence="1 2">
    <name type="scientific">Piscinibacter gummiphilus</name>
    <dbReference type="NCBI Taxonomy" id="946333"/>
    <lineage>
        <taxon>Bacteria</taxon>
        <taxon>Pseudomonadati</taxon>
        <taxon>Pseudomonadota</taxon>
        <taxon>Betaproteobacteria</taxon>
        <taxon>Burkholderiales</taxon>
        <taxon>Sphaerotilaceae</taxon>
        <taxon>Piscinibacter</taxon>
    </lineage>
</organism>
<dbReference type="STRING" id="946333.A4W93_07350"/>
<dbReference type="OrthoDB" id="8639774at2"/>
<dbReference type="EMBL" id="CP015118">
    <property type="protein sequence ID" value="ARN19742.1"/>
    <property type="molecule type" value="Genomic_DNA"/>
</dbReference>
<name>A0A1W6L6A0_9BURK</name>
<accession>A0A1W6L6A0</accession>
<dbReference type="Pfam" id="PF13557">
    <property type="entry name" value="Phenol_MetA_deg"/>
    <property type="match status" value="1"/>
</dbReference>
<dbReference type="AlphaFoldDB" id="A0A1W6L6A0"/>
<dbReference type="RefSeq" id="WP_157782131.1">
    <property type="nucleotide sequence ID" value="NZ_BSPR01000008.1"/>
</dbReference>
<evidence type="ECO:0000313" key="2">
    <source>
        <dbReference type="Proteomes" id="UP000193427"/>
    </source>
</evidence>
<protein>
    <submittedName>
        <fullName evidence="1">Uncharacterized protein</fullName>
    </submittedName>
</protein>
<evidence type="ECO:0000313" key="1">
    <source>
        <dbReference type="EMBL" id="ARN19742.1"/>
    </source>
</evidence>
<dbReference type="Proteomes" id="UP000193427">
    <property type="component" value="Chromosome"/>
</dbReference>
<sequence>MTVSNPVRRLAVLASALTAAFTAPAFAAENGQVRALLGAPSYELATPQFPGVYGQLWYQHYSADKVKDNNGDDVSQSATVPGVGVVPVKVDTKVRADVIVPRVTWITEQLVADGRLGFSASLPLVKQRTTVGLSSPVAALQPTLNALAATRSGEESGIADMEVAGFVDWQQEASRLAGGLAVVAPTGDYEAGRAVNIGTGKYWTLRPLLVASHVWENGFQIGTRTTYSVNSTNRDTGVKSGQYLHADWAAVYPLGDLWRIGVQGYALVQTTKDKGANVAADGNKVQTYGAGPTVAYLSESGTWAIDFKVMQEFAVRNRPEGTVGWLRLNFRVD</sequence>
<gene>
    <name evidence="1" type="ORF">A4W93_07350</name>
</gene>
<reference evidence="1 2" key="1">
    <citation type="submission" date="2016-04" db="EMBL/GenBank/DDBJ databases">
        <title>Complete genome sequence of natural rubber-degrading, novel Gram-negative bacterium, Rhizobacter gummiphilus strain NS21.</title>
        <authorList>
            <person name="Tabata M."/>
            <person name="Kasai D."/>
            <person name="Fukuda M."/>
        </authorList>
    </citation>
    <scope>NUCLEOTIDE SEQUENCE [LARGE SCALE GENOMIC DNA]</scope>
    <source>
        <strain evidence="1 2">NS21</strain>
    </source>
</reference>
<dbReference type="KEGG" id="rgu:A4W93_07350"/>
<dbReference type="InterPro" id="IPR025737">
    <property type="entry name" value="FApF"/>
</dbReference>
<proteinExistence type="predicted"/>
<keyword evidence="2" id="KW-1185">Reference proteome</keyword>